<evidence type="ECO:0000256" key="2">
    <source>
        <dbReference type="SAM" id="Phobius"/>
    </source>
</evidence>
<evidence type="ECO:0000313" key="3">
    <source>
        <dbReference type="EMBL" id="CAE0457817.1"/>
    </source>
</evidence>
<accession>A0A7S3PWH1</accession>
<dbReference type="InterPro" id="IPR007788">
    <property type="entry name" value="QCT"/>
</dbReference>
<protein>
    <recommendedName>
        <fullName evidence="4">Glutamine cyclotransferase</fullName>
    </recommendedName>
</protein>
<keyword evidence="2" id="KW-0472">Membrane</keyword>
<dbReference type="PANTHER" id="PTHR31270:SF1">
    <property type="entry name" value="GLUTAMINYL-PEPTIDE CYCLOTRANSFERASE"/>
    <property type="match status" value="1"/>
</dbReference>
<dbReference type="EMBL" id="HBIO01003876">
    <property type="protein sequence ID" value="CAE0457817.1"/>
    <property type="molecule type" value="Transcribed_RNA"/>
</dbReference>
<feature type="compositionally biased region" description="Basic residues" evidence="1">
    <location>
        <begin position="1"/>
        <end position="12"/>
    </location>
</feature>
<dbReference type="PANTHER" id="PTHR31270">
    <property type="entry name" value="GLUTAMINYL-PEPTIDE CYCLOTRANSFERASE"/>
    <property type="match status" value="1"/>
</dbReference>
<dbReference type="AlphaFoldDB" id="A0A7S3PWH1"/>
<evidence type="ECO:0000256" key="1">
    <source>
        <dbReference type="SAM" id="MobiDB-lite"/>
    </source>
</evidence>
<sequence>MARKRNLRRRKRTVDAPSLEKDNVKMERNTSSQRNFITVIVLAIAMMLGVVFRQGNSSHEHATTSDFFEEESDFNSPAGDEINEDFSAQVMTYEDFELLDSFEHDDKAFTQGLTYFDGHVYEGTGMHGSSSIKKLGTDFSSTVLSNDLKEEYFGEGITYYKTPGGKDRFIQLTWREKTAFVYDAETLSLLRSFQYDNFTGEGWGITWDENNSEFIISDGSDFLYIYDTENFEEKRRFKVSAYTDHGSSPIPVTLLNELEFVPSQIDATNDFVLNDRPSSTVLANVWHENFIIEIDLASGVVLRLYDISSLCPQVTGENVLNGISVTGDQDSRMFYITGKLWKKLHKVRLKVT</sequence>
<dbReference type="SUPFAM" id="SSF50969">
    <property type="entry name" value="YVTN repeat-like/Quinoprotein amine dehydrogenase"/>
    <property type="match status" value="1"/>
</dbReference>
<gene>
    <name evidence="3" type="ORF">CDEB00056_LOCUS2658</name>
</gene>
<keyword evidence="2" id="KW-0812">Transmembrane</keyword>
<name>A0A7S3PWH1_9STRA</name>
<dbReference type="Pfam" id="PF05096">
    <property type="entry name" value="Glu_cyclase_2"/>
    <property type="match status" value="1"/>
</dbReference>
<dbReference type="InterPro" id="IPR011044">
    <property type="entry name" value="Quino_amine_DH_bsu"/>
</dbReference>
<feature type="compositionally biased region" description="Basic and acidic residues" evidence="1">
    <location>
        <begin position="18"/>
        <end position="27"/>
    </location>
</feature>
<evidence type="ECO:0008006" key="4">
    <source>
        <dbReference type="Google" id="ProtNLM"/>
    </source>
</evidence>
<organism evidence="3">
    <name type="scientific">Chaetoceros debilis</name>
    <dbReference type="NCBI Taxonomy" id="122233"/>
    <lineage>
        <taxon>Eukaryota</taxon>
        <taxon>Sar</taxon>
        <taxon>Stramenopiles</taxon>
        <taxon>Ochrophyta</taxon>
        <taxon>Bacillariophyta</taxon>
        <taxon>Coscinodiscophyceae</taxon>
        <taxon>Chaetocerotophycidae</taxon>
        <taxon>Chaetocerotales</taxon>
        <taxon>Chaetocerotaceae</taxon>
        <taxon>Chaetoceros</taxon>
    </lineage>
</organism>
<feature type="region of interest" description="Disordered" evidence="1">
    <location>
        <begin position="1"/>
        <end position="27"/>
    </location>
</feature>
<keyword evidence="2" id="KW-1133">Transmembrane helix</keyword>
<reference evidence="3" key="1">
    <citation type="submission" date="2021-01" db="EMBL/GenBank/DDBJ databases">
        <authorList>
            <person name="Corre E."/>
            <person name="Pelletier E."/>
            <person name="Niang G."/>
            <person name="Scheremetjew M."/>
            <person name="Finn R."/>
            <person name="Kale V."/>
            <person name="Holt S."/>
            <person name="Cochrane G."/>
            <person name="Meng A."/>
            <person name="Brown T."/>
            <person name="Cohen L."/>
        </authorList>
    </citation>
    <scope>NUCLEOTIDE SEQUENCE</scope>
    <source>
        <strain evidence="3">MM31A-1</strain>
    </source>
</reference>
<proteinExistence type="predicted"/>
<feature type="transmembrane region" description="Helical" evidence="2">
    <location>
        <begin position="35"/>
        <end position="52"/>
    </location>
</feature>
<dbReference type="GO" id="GO:0016603">
    <property type="term" value="F:glutaminyl-peptide cyclotransferase activity"/>
    <property type="evidence" value="ECO:0007669"/>
    <property type="project" value="InterPro"/>
</dbReference>